<reference evidence="2" key="1">
    <citation type="journal article" date="2020" name="mSystems">
        <title>Genome- and Community-Level Interaction Insights into Carbon Utilization and Element Cycling Functions of Hydrothermarchaeota in Hydrothermal Sediment.</title>
        <authorList>
            <person name="Zhou Z."/>
            <person name="Liu Y."/>
            <person name="Xu W."/>
            <person name="Pan J."/>
            <person name="Luo Z.H."/>
            <person name="Li M."/>
        </authorList>
    </citation>
    <scope>NUCLEOTIDE SEQUENCE [LARGE SCALE GENOMIC DNA]</scope>
    <source>
        <strain evidence="2">SpSt-381</strain>
    </source>
</reference>
<proteinExistence type="predicted"/>
<dbReference type="GO" id="GO:0032259">
    <property type="term" value="P:methylation"/>
    <property type="evidence" value="ECO:0007669"/>
    <property type="project" value="UniProtKB-KW"/>
</dbReference>
<evidence type="ECO:0000259" key="1">
    <source>
        <dbReference type="Pfam" id="PF08241"/>
    </source>
</evidence>
<dbReference type="InterPro" id="IPR029063">
    <property type="entry name" value="SAM-dependent_MTases_sf"/>
</dbReference>
<dbReference type="PANTHER" id="PTHR42912">
    <property type="entry name" value="METHYLTRANSFERASE"/>
    <property type="match status" value="1"/>
</dbReference>
<protein>
    <submittedName>
        <fullName evidence="2">Class I SAM-dependent methyltransferase</fullName>
    </submittedName>
</protein>
<dbReference type="SUPFAM" id="SSF53335">
    <property type="entry name" value="S-adenosyl-L-methionine-dependent methyltransferases"/>
    <property type="match status" value="1"/>
</dbReference>
<feature type="domain" description="Methyltransferase type 11" evidence="1">
    <location>
        <begin position="63"/>
        <end position="157"/>
    </location>
</feature>
<name>A0A832I2X4_UNCEI</name>
<gene>
    <name evidence="2" type="ORF">ENR23_12225</name>
</gene>
<dbReference type="AlphaFoldDB" id="A0A832I2X4"/>
<dbReference type="GO" id="GO:0008757">
    <property type="term" value="F:S-adenosylmethionine-dependent methyltransferase activity"/>
    <property type="evidence" value="ECO:0007669"/>
    <property type="project" value="InterPro"/>
</dbReference>
<dbReference type="CDD" id="cd02440">
    <property type="entry name" value="AdoMet_MTases"/>
    <property type="match status" value="1"/>
</dbReference>
<keyword evidence="2" id="KW-0489">Methyltransferase</keyword>
<accession>A0A832I2X4</accession>
<evidence type="ECO:0000313" key="2">
    <source>
        <dbReference type="EMBL" id="HGZ44159.1"/>
    </source>
</evidence>
<dbReference type="PANTHER" id="PTHR42912:SF6">
    <property type="entry name" value="METHYLTRANSFERASE TYPE 11 DOMAIN-CONTAINING PROTEIN"/>
    <property type="match status" value="1"/>
</dbReference>
<dbReference type="InterPro" id="IPR050508">
    <property type="entry name" value="Methyltransf_Superfamily"/>
</dbReference>
<dbReference type="InterPro" id="IPR013216">
    <property type="entry name" value="Methyltransf_11"/>
</dbReference>
<sequence>MDILAFNRRAWDAQVERANPWTVPVTPAQVAAARRGEWSVVLTPTRPVPRAWFGALAGRDVLALASGGGQQAPLLAAAGARVTVLDNSPRQLGRDREVAEREGLMLRLEAGDMADLGRFPDGGFDLVFHPVSNLFVPDVRRVWRECFRVLRPGGALLAGFANPVLFMFDEEPPAGADLVARFAIPYADVAQGAERVAALEARGEPLAWGHTLDDQIGGQLEAGFAITGFYEDGFPGHPLDRLIRTFVATRAVRPRG</sequence>
<dbReference type="Gene3D" id="3.40.50.150">
    <property type="entry name" value="Vaccinia Virus protein VP39"/>
    <property type="match status" value="1"/>
</dbReference>
<dbReference type="EMBL" id="DSQF01000025">
    <property type="protein sequence ID" value="HGZ44159.1"/>
    <property type="molecule type" value="Genomic_DNA"/>
</dbReference>
<keyword evidence="2" id="KW-0808">Transferase</keyword>
<dbReference type="Pfam" id="PF08241">
    <property type="entry name" value="Methyltransf_11"/>
    <property type="match status" value="1"/>
</dbReference>
<organism evidence="2">
    <name type="scientific">Eiseniibacteriota bacterium</name>
    <dbReference type="NCBI Taxonomy" id="2212470"/>
    <lineage>
        <taxon>Bacteria</taxon>
        <taxon>Candidatus Eiseniibacteriota</taxon>
    </lineage>
</organism>
<comment type="caution">
    <text evidence="2">The sequence shown here is derived from an EMBL/GenBank/DDBJ whole genome shotgun (WGS) entry which is preliminary data.</text>
</comment>